<dbReference type="OrthoDB" id="408631at2759"/>
<dbReference type="EMBL" id="AWUE01020362">
    <property type="protein sequence ID" value="OMO68702.1"/>
    <property type="molecule type" value="Genomic_DNA"/>
</dbReference>
<proteinExistence type="inferred from homology"/>
<feature type="domain" description="Alpha/beta hydrolase fold-3" evidence="2">
    <location>
        <begin position="4"/>
        <end position="71"/>
    </location>
</feature>
<accession>A0A1R3HEH2</accession>
<reference evidence="3" key="2">
    <citation type="submission" date="2013-09" db="EMBL/GenBank/DDBJ databases">
        <authorList>
            <person name="Alam M."/>
            <person name="Haque M.S."/>
            <person name="Islam M.S."/>
            <person name="Emdad E.M."/>
            <person name="Islam M.M."/>
            <person name="Ahmed B."/>
            <person name="Halim A."/>
            <person name="Hossen Q.M.M."/>
            <person name="Hossain M.Z."/>
            <person name="Ahmed R."/>
            <person name="Khan M.M."/>
            <person name="Islam R."/>
            <person name="Rashid M.M."/>
            <person name="Khan S.A."/>
            <person name="Rahman M.S."/>
            <person name="Alam M."/>
            <person name="Yahiya A.S."/>
            <person name="Khan M.S."/>
            <person name="Azam M.S."/>
            <person name="Haque T."/>
            <person name="Lashkar M.Z.H."/>
            <person name="Akhand A.I."/>
            <person name="Morshed G."/>
            <person name="Roy S."/>
            <person name="Uddin K.S."/>
            <person name="Rabeya T."/>
            <person name="Hossain A.S."/>
            <person name="Chowdhury A."/>
            <person name="Snigdha A.R."/>
            <person name="Mortoza M.S."/>
            <person name="Matin S.A."/>
            <person name="Hoque S.M.E."/>
            <person name="Islam M.K."/>
            <person name="Roy D.K."/>
            <person name="Haider R."/>
            <person name="Moosa M.M."/>
            <person name="Elias S.M."/>
            <person name="Hasan A.M."/>
            <person name="Jahan S."/>
            <person name="Shafiuddin M."/>
            <person name="Mahmood N."/>
            <person name="Shommy N.S."/>
        </authorList>
    </citation>
    <scope>NUCLEOTIDE SEQUENCE</scope>
    <source>
        <tissue evidence="3">Whole seedlings</tissue>
    </source>
</reference>
<sequence>MPIGETRDNPLANPFGPLSPSFEEVSLDPILVIVGGNELLKDRAEDYARRLKEMGKKIEYVEFEGKEHGYFNYDPYSDAANETLQIISRFMSDNSC</sequence>
<dbReference type="Proteomes" id="UP000187203">
    <property type="component" value="Unassembled WGS sequence"/>
</dbReference>
<comment type="caution">
    <text evidence="3">The sequence shown here is derived from an EMBL/GenBank/DDBJ whole genome shotgun (WGS) entry which is preliminary data.</text>
</comment>
<dbReference type="Gene3D" id="3.40.50.1820">
    <property type="entry name" value="alpha/beta hydrolase"/>
    <property type="match status" value="1"/>
</dbReference>
<dbReference type="EMBL" id="AWUE01020363">
    <property type="protein sequence ID" value="OMO68698.1"/>
    <property type="molecule type" value="Genomic_DNA"/>
</dbReference>
<name>A0A1R3HEH2_9ROSI</name>
<reference evidence="5" key="1">
    <citation type="submission" date="2013-09" db="EMBL/GenBank/DDBJ databases">
        <title>Corchorus olitorius genome sequencing.</title>
        <authorList>
            <person name="Alam M."/>
            <person name="Haque M.S."/>
            <person name="Islam M.S."/>
            <person name="Emdad E.M."/>
            <person name="Islam M.M."/>
            <person name="Ahmed B."/>
            <person name="Halim A."/>
            <person name="Hossen Q.M.M."/>
            <person name="Hossain M.Z."/>
            <person name="Ahmed R."/>
            <person name="Khan M.M."/>
            <person name="Islam R."/>
            <person name="Rashid M.M."/>
            <person name="Khan S.A."/>
            <person name="Rahman M.S."/>
            <person name="Alam M."/>
            <person name="Yahiya A.S."/>
            <person name="Khan M.S."/>
            <person name="Azam M.S."/>
            <person name="Haque T."/>
            <person name="Lashkar M.Z.H."/>
            <person name="Akhand A.I."/>
            <person name="Morshed G."/>
            <person name="Roy S."/>
            <person name="Uddin K.S."/>
            <person name="Rabeya T."/>
            <person name="Hossain A.S."/>
            <person name="Chowdhury A."/>
            <person name="Snigdha A.R."/>
            <person name="Mortoza M.S."/>
            <person name="Matin S.A."/>
            <person name="Hoque S.M.E."/>
            <person name="Islam M.K."/>
            <person name="Roy D.K."/>
            <person name="Haider R."/>
            <person name="Moosa M.M."/>
            <person name="Elias S.M."/>
            <person name="Hasan A.M."/>
            <person name="Jahan S."/>
            <person name="Shafiuddin M."/>
            <person name="Mahmood N."/>
            <person name="Shommy N.S."/>
        </authorList>
    </citation>
    <scope>NUCLEOTIDE SEQUENCE [LARGE SCALE GENOMIC DNA]</scope>
    <source>
        <strain evidence="5">cv. O-4</strain>
    </source>
</reference>
<dbReference type="STRING" id="93759.A0A1R3HEH2"/>
<dbReference type="AlphaFoldDB" id="A0A1R3HEH2"/>
<dbReference type="GO" id="GO:0016787">
    <property type="term" value="F:hydrolase activity"/>
    <property type="evidence" value="ECO:0007669"/>
    <property type="project" value="UniProtKB-KW"/>
</dbReference>
<evidence type="ECO:0000256" key="1">
    <source>
        <dbReference type="ARBA" id="ARBA00010515"/>
    </source>
</evidence>
<dbReference type="InterPro" id="IPR013094">
    <property type="entry name" value="AB_hydrolase_3"/>
</dbReference>
<evidence type="ECO:0000313" key="3">
    <source>
        <dbReference type="EMBL" id="OMO68698.1"/>
    </source>
</evidence>
<protein>
    <submittedName>
        <fullName evidence="3">Alpha/beta hydrolase-3</fullName>
    </submittedName>
</protein>
<evidence type="ECO:0000313" key="5">
    <source>
        <dbReference type="Proteomes" id="UP000187203"/>
    </source>
</evidence>
<evidence type="ECO:0000313" key="4">
    <source>
        <dbReference type="EMBL" id="OMO68702.1"/>
    </source>
</evidence>
<dbReference type="Pfam" id="PF07859">
    <property type="entry name" value="Abhydrolase_3"/>
    <property type="match status" value="1"/>
</dbReference>
<dbReference type="InterPro" id="IPR029058">
    <property type="entry name" value="AB_hydrolase_fold"/>
</dbReference>
<organism evidence="3 5">
    <name type="scientific">Corchorus olitorius</name>
    <dbReference type="NCBI Taxonomy" id="93759"/>
    <lineage>
        <taxon>Eukaryota</taxon>
        <taxon>Viridiplantae</taxon>
        <taxon>Streptophyta</taxon>
        <taxon>Embryophyta</taxon>
        <taxon>Tracheophyta</taxon>
        <taxon>Spermatophyta</taxon>
        <taxon>Magnoliopsida</taxon>
        <taxon>eudicotyledons</taxon>
        <taxon>Gunneridae</taxon>
        <taxon>Pentapetalae</taxon>
        <taxon>rosids</taxon>
        <taxon>malvids</taxon>
        <taxon>Malvales</taxon>
        <taxon>Malvaceae</taxon>
        <taxon>Grewioideae</taxon>
        <taxon>Apeibeae</taxon>
        <taxon>Corchorus</taxon>
    </lineage>
</organism>
<comment type="similarity">
    <text evidence="1">Belongs to the 'GDXG' lipolytic enzyme family.</text>
</comment>
<keyword evidence="5" id="KW-1185">Reference proteome</keyword>
<keyword evidence="3" id="KW-0378">Hydrolase</keyword>
<dbReference type="SUPFAM" id="SSF53474">
    <property type="entry name" value="alpha/beta-Hydrolases"/>
    <property type="match status" value="1"/>
</dbReference>
<evidence type="ECO:0000259" key="2">
    <source>
        <dbReference type="Pfam" id="PF07859"/>
    </source>
</evidence>
<reference evidence="3" key="3">
    <citation type="journal article" date="2017" name="Nat. Plants">
        <title>Comparative genomics of two jute species and insight into fibre biogenesis.</title>
        <authorList>
            <person name="Islam M.S."/>
            <person name="Saito J.A."/>
            <person name="Emdad E.M."/>
            <person name="Ahmed B."/>
            <person name="Islam M.M."/>
            <person name="Halim A."/>
            <person name="Hossen Q.M."/>
            <person name="Hossain M.Z."/>
            <person name="Ahmed R."/>
            <person name="Hossain M.S."/>
            <person name="Kabir S.M."/>
            <person name="Khan M.S."/>
            <person name="Khan M.M."/>
            <person name="Hasan R."/>
            <person name="Aktar N."/>
            <person name="Honi U."/>
            <person name="Islam R."/>
            <person name="Rashid M.M."/>
            <person name="Wan X."/>
            <person name="Hou S."/>
            <person name="Haque T."/>
            <person name="Azam M.S."/>
            <person name="Moosa M.M."/>
            <person name="Elias S.M."/>
            <person name="Hasan A.M."/>
            <person name="Mahmood N."/>
            <person name="Shafiuddin M."/>
            <person name="Shahid S."/>
            <person name="Shommu N.S."/>
            <person name="Jahan S."/>
            <person name="Roy S."/>
            <person name="Chowdhury A."/>
            <person name="Akhand A.I."/>
            <person name="Nisho G.M."/>
            <person name="Uddin K.S."/>
            <person name="Rabeya T."/>
            <person name="Hoque S.M."/>
            <person name="Snigdha A.R."/>
            <person name="Mortoza S."/>
            <person name="Matin S.A."/>
            <person name="Islam M.K."/>
            <person name="Lashkar M.Z."/>
            <person name="Zaman M."/>
            <person name="Yuryev A."/>
            <person name="Uddin M.K."/>
            <person name="Rahman M.S."/>
            <person name="Haque M.S."/>
            <person name="Alam M.M."/>
            <person name="Khan H."/>
            <person name="Alam M."/>
        </authorList>
    </citation>
    <scope>NUCLEOTIDE SEQUENCE</scope>
    <source>
        <tissue evidence="3">Whole seedlings</tissue>
    </source>
</reference>
<gene>
    <name evidence="4" type="ORF">COLO4_29469</name>
    <name evidence="3" type="ORF">COLO4_29470</name>
</gene>